<dbReference type="SUPFAM" id="SSF46565">
    <property type="entry name" value="Chaperone J-domain"/>
    <property type="match status" value="1"/>
</dbReference>
<gene>
    <name evidence="3" type="ORF">CHUDEA1_1910</name>
    <name evidence="4" type="ORF">GY17_00001196</name>
</gene>
<feature type="region of interest" description="Disordered" evidence="1">
    <location>
        <begin position="196"/>
        <end position="222"/>
    </location>
</feature>
<dbReference type="EMBL" id="LN877947">
    <property type="protein sequence ID" value="CUV04133.1"/>
    <property type="molecule type" value="Genomic_DNA"/>
</dbReference>
<dbReference type="Gene3D" id="1.10.287.110">
    <property type="entry name" value="DnaJ domain"/>
    <property type="match status" value="1"/>
</dbReference>
<feature type="domain" description="J" evidence="2">
    <location>
        <begin position="265"/>
        <end position="326"/>
    </location>
</feature>
<organism evidence="3">
    <name type="scientific">Cryptosporidium hominis</name>
    <dbReference type="NCBI Taxonomy" id="237895"/>
    <lineage>
        <taxon>Eukaryota</taxon>
        <taxon>Sar</taxon>
        <taxon>Alveolata</taxon>
        <taxon>Apicomplexa</taxon>
        <taxon>Conoidasida</taxon>
        <taxon>Coccidia</taxon>
        <taxon>Eucoccidiorida</taxon>
        <taxon>Eimeriorina</taxon>
        <taxon>Cryptosporidiidae</taxon>
        <taxon>Cryptosporidium</taxon>
    </lineage>
</organism>
<dbReference type="AlphaFoldDB" id="A0A0S4TCX4"/>
<dbReference type="InterPro" id="IPR036869">
    <property type="entry name" value="J_dom_sf"/>
</dbReference>
<evidence type="ECO:0000313" key="3">
    <source>
        <dbReference type="EMBL" id="CUV04133.1"/>
    </source>
</evidence>
<evidence type="ECO:0000256" key="1">
    <source>
        <dbReference type="SAM" id="MobiDB-lite"/>
    </source>
</evidence>
<dbReference type="CDD" id="cd06257">
    <property type="entry name" value="DnaJ"/>
    <property type="match status" value="1"/>
</dbReference>
<dbReference type="VEuPathDB" id="CryptoDB:CHUDEA1_1910"/>
<keyword evidence="5" id="KW-1185">Reference proteome</keyword>
<dbReference type="PROSITE" id="PS50076">
    <property type="entry name" value="DNAJ_2"/>
    <property type="match status" value="1"/>
</dbReference>
<dbReference type="EMBL" id="JTAI01000044">
    <property type="protein sequence ID" value="PPS97180.1"/>
    <property type="molecule type" value="Genomic_DNA"/>
</dbReference>
<sequence length="331" mass="38128">MNLINKLYRIYKREKKEDLRISDKEEPLIISKTRMALLELEIKTLAYILSREIKTSFQISNLSEIKWAEITTDDLDRLESILFENVYEIEINPIIKSLISILRGLLDTRNKFFNGKAMPFYVKLKNENVQSTFILEESVDFPFRNDRLIKQCENINSSNATPKSYFSSRTPRNLPDFNQKVELPIKSRSNHINLISSTPRSTSCQTPKTKNHMRHTNLDYSTPKSEINKKNYYIYSDSNTPRRSSKTGICGNSKISNNQQGSIMAAKALLGLSVNIPATEQDIRKAYLKAAMKWHPDKMNSSTNEKSHICFTAIQNAMEILLQNMSKNGEV</sequence>
<dbReference type="Proteomes" id="UP000199752">
    <property type="component" value="Chromosome 1"/>
</dbReference>
<dbReference type="Pfam" id="PF00226">
    <property type="entry name" value="DnaJ"/>
    <property type="match status" value="1"/>
</dbReference>
<proteinExistence type="predicted"/>
<dbReference type="VEuPathDB" id="CryptoDB:ChTU502y2012_305g0220"/>
<dbReference type="SMART" id="SM00271">
    <property type="entry name" value="DnaJ"/>
    <property type="match status" value="1"/>
</dbReference>
<evidence type="ECO:0000259" key="2">
    <source>
        <dbReference type="PROSITE" id="PS50076"/>
    </source>
</evidence>
<dbReference type="InterPro" id="IPR001623">
    <property type="entry name" value="DnaJ_domain"/>
</dbReference>
<protein>
    <submittedName>
        <fullName evidence="4">DnaJ domain containing protein</fullName>
    </submittedName>
</protein>
<dbReference type="Proteomes" id="UP001429100">
    <property type="component" value="Unassembled WGS sequence"/>
</dbReference>
<reference evidence="4 5" key="3">
    <citation type="submission" date="2017-10" db="EMBL/GenBank/DDBJ databases">
        <title>Consistent, comparative and evidence-based genome annotation and re-annotation for the closely-related species, Cryptosporidium parvum, C. hominis and C. tyzzeri.</title>
        <authorList>
            <person name="Baptista R.P."/>
            <person name="Li Y."/>
            <person name="Sateriale A."/>
            <person name="Striepen B."/>
            <person name="Kissinger J.C."/>
        </authorList>
    </citation>
    <scope>NUCLEOTIDE SEQUENCE [LARGE SCALE GENOMIC DNA]</scope>
    <source>
        <strain evidence="4">30976</strain>
    </source>
</reference>
<accession>A0A0S4TCX4</accession>
<feature type="compositionally biased region" description="Polar residues" evidence="1">
    <location>
        <begin position="196"/>
        <end position="208"/>
    </location>
</feature>
<name>A0A0S4TCX4_CRYHO</name>
<evidence type="ECO:0000313" key="5">
    <source>
        <dbReference type="Proteomes" id="UP001429100"/>
    </source>
</evidence>
<reference evidence="4 5" key="1">
    <citation type="submission" date="2014-11" db="EMBL/GenBank/DDBJ databases">
        <title>Comparative genomic analysis of Cryptosporidium hominis reveals occurrence of genetic recombination in virulent subtypes.</title>
        <authorList>
            <person name="Guo Y."/>
            <person name="Tang K."/>
            <person name="Frace M."/>
            <person name="Li N."/>
            <person name="Roellig D.M."/>
            <person name="Sammons S."/>
            <person name="Knipe K."/>
            <person name="Rowe L."/>
            <person name="Feng Y."/>
            <person name="Xiao L."/>
        </authorList>
    </citation>
    <scope>NUCLEOTIDE SEQUENCE [LARGE SCALE GENOMIC DNA]</scope>
    <source>
        <strain evidence="4">30976</strain>
    </source>
</reference>
<reference evidence="3" key="2">
    <citation type="submission" date="2015-08" db="EMBL/GenBank/DDBJ databases">
        <authorList>
            <person name="Babu N.S."/>
            <person name="Beckwith C.J."/>
            <person name="Beseler K.G."/>
            <person name="Brison A."/>
            <person name="Carone J.V."/>
            <person name="Caskin T.P."/>
            <person name="Diamond M."/>
            <person name="Durham M.E."/>
            <person name="Foxe J.M."/>
            <person name="Go M."/>
            <person name="Henderson B.A."/>
            <person name="Jones I.B."/>
            <person name="McGettigan J.A."/>
            <person name="Micheletti S.J."/>
            <person name="Nasrallah M.E."/>
            <person name="Ortiz D."/>
            <person name="Piller C.R."/>
            <person name="Privatt S.R."/>
            <person name="Schneider S.L."/>
            <person name="Sharp S."/>
            <person name="Smith T.C."/>
            <person name="Stanton J.D."/>
            <person name="Ullery H.E."/>
            <person name="Wilson R.J."/>
            <person name="Serrano M.G."/>
            <person name="Buck G."/>
            <person name="Lee V."/>
            <person name="Wang Y."/>
            <person name="Carvalho R."/>
            <person name="Voegtly L."/>
            <person name="Shi R."/>
            <person name="Duckworth R."/>
            <person name="Johnson A."/>
            <person name="Loviza R."/>
            <person name="Walstead R."/>
            <person name="Shah Z."/>
            <person name="Kiflezghi M."/>
            <person name="Wade K."/>
            <person name="Ball S.L."/>
            <person name="Bradley K.W."/>
            <person name="Asai D.J."/>
            <person name="Bowman C.A."/>
            <person name="Russell D.A."/>
            <person name="Pope W.H."/>
            <person name="Jacobs-Sera D."/>
            <person name="Hendrix R.W."/>
            <person name="Hatfull G.F."/>
        </authorList>
    </citation>
    <scope>NUCLEOTIDE SEQUENCE [LARGE SCALE GENOMIC DNA]</scope>
</reference>
<dbReference type="VEuPathDB" id="CryptoDB:Chro.10217"/>
<evidence type="ECO:0000313" key="4">
    <source>
        <dbReference type="EMBL" id="PPS97180.1"/>
    </source>
</evidence>
<dbReference type="VEuPathDB" id="CryptoDB:GY17_00001196"/>